<dbReference type="Proteomes" id="UP000027345">
    <property type="component" value="Unassembled WGS sequence"/>
</dbReference>
<dbReference type="STRING" id="287986.DV20_40155"/>
<evidence type="ECO:0000259" key="1">
    <source>
        <dbReference type="PROSITE" id="PS50943"/>
    </source>
</evidence>
<dbReference type="RefSeq" id="WP_043788659.1">
    <property type="nucleotide sequence ID" value="NZ_JMQI01000079.1"/>
</dbReference>
<proteinExistence type="predicted"/>
<reference evidence="2 3" key="1">
    <citation type="submission" date="2014-05" db="EMBL/GenBank/DDBJ databases">
        <title>Draft genome sequence of Amycolatopsis rifamycinica DSM 46095.</title>
        <authorList>
            <person name="Lal R."/>
            <person name="Saxena A."/>
            <person name="Kumari R."/>
            <person name="Mukherjee U."/>
            <person name="Singh P."/>
            <person name="Sangwan N."/>
            <person name="Mahato N.K."/>
        </authorList>
    </citation>
    <scope>NUCLEOTIDE SEQUENCE [LARGE SCALE GENOMIC DNA]</scope>
    <source>
        <strain evidence="2 3">DSM 46095</strain>
    </source>
</reference>
<dbReference type="SMART" id="SM00530">
    <property type="entry name" value="HTH_XRE"/>
    <property type="match status" value="1"/>
</dbReference>
<dbReference type="Pfam" id="PF19054">
    <property type="entry name" value="DUF5753"/>
    <property type="match status" value="1"/>
</dbReference>
<feature type="domain" description="HTH cro/C1-type" evidence="1">
    <location>
        <begin position="18"/>
        <end position="71"/>
    </location>
</feature>
<gene>
    <name evidence="2" type="ORF">DV20_40155</name>
</gene>
<dbReference type="PROSITE" id="PS50943">
    <property type="entry name" value="HTH_CROC1"/>
    <property type="match status" value="1"/>
</dbReference>
<dbReference type="GO" id="GO:0003677">
    <property type="term" value="F:DNA binding"/>
    <property type="evidence" value="ECO:0007669"/>
    <property type="project" value="InterPro"/>
</dbReference>
<evidence type="ECO:0000313" key="3">
    <source>
        <dbReference type="Proteomes" id="UP000027345"/>
    </source>
</evidence>
<dbReference type="AlphaFoldDB" id="A0A066TNP1"/>
<dbReference type="OrthoDB" id="2991476at2"/>
<dbReference type="CDD" id="cd00093">
    <property type="entry name" value="HTH_XRE"/>
    <property type="match status" value="1"/>
</dbReference>
<dbReference type="EMBL" id="JMQI01000079">
    <property type="protein sequence ID" value="KDN16731.1"/>
    <property type="molecule type" value="Genomic_DNA"/>
</dbReference>
<dbReference type="SUPFAM" id="SSF47413">
    <property type="entry name" value="lambda repressor-like DNA-binding domains"/>
    <property type="match status" value="1"/>
</dbReference>
<accession>A0A066TNP1</accession>
<organism evidence="2 3">
    <name type="scientific">Amycolatopsis rifamycinica</name>
    <dbReference type="NCBI Taxonomy" id="287986"/>
    <lineage>
        <taxon>Bacteria</taxon>
        <taxon>Bacillati</taxon>
        <taxon>Actinomycetota</taxon>
        <taxon>Actinomycetes</taxon>
        <taxon>Pseudonocardiales</taxon>
        <taxon>Pseudonocardiaceae</taxon>
        <taxon>Amycolatopsis</taxon>
    </lineage>
</organism>
<protein>
    <submittedName>
        <fullName evidence="2">XRE family transcriptional regulator</fullName>
    </submittedName>
</protein>
<dbReference type="Pfam" id="PF01381">
    <property type="entry name" value="HTH_3"/>
    <property type="match status" value="1"/>
</dbReference>
<dbReference type="eggNOG" id="COG1396">
    <property type="taxonomic scope" value="Bacteria"/>
</dbReference>
<evidence type="ECO:0000313" key="2">
    <source>
        <dbReference type="EMBL" id="KDN16731.1"/>
    </source>
</evidence>
<keyword evidence="3" id="KW-1185">Reference proteome</keyword>
<comment type="caution">
    <text evidence="2">The sequence shown here is derived from an EMBL/GenBank/DDBJ whole genome shotgun (WGS) entry which is preliminary data.</text>
</comment>
<name>A0A066TNP1_9PSEU</name>
<dbReference type="InterPro" id="IPR001387">
    <property type="entry name" value="Cro/C1-type_HTH"/>
</dbReference>
<dbReference type="Gene3D" id="1.10.260.40">
    <property type="entry name" value="lambda repressor-like DNA-binding domains"/>
    <property type="match status" value="1"/>
</dbReference>
<sequence length="292" mass="32035">MPKTDTVTPRTRTLAASIRTVRKDASFGLRELARRIGISPQLLSQWELGLRTPRLEDITAILGALGVIGERKERILALAKGAAEPGWLTYGTPGIPQQLAAVIECEKAAELIVEWSPLGIPGLVQTPAYARALFSNGSSEYDIEQRVRLRMERRRLIVGREPTPFEALIGEAALRDHIGSPATMAEQLRFLVEIAAFRTISLRVVPARCGWHPGIAGPFILYSLVDKSAVVYFEHLSSGAFVPDDYDVRKYRAAIKGIHAVAMSPAESTSFIARLAKETDDAEGWGVAEKHL</sequence>
<dbReference type="InterPro" id="IPR010982">
    <property type="entry name" value="Lambda_DNA-bd_dom_sf"/>
</dbReference>
<dbReference type="InterPro" id="IPR043917">
    <property type="entry name" value="DUF5753"/>
</dbReference>